<proteinExistence type="predicted"/>
<sequence>MNIKIHNEYQDEIFNSLVDNLRQFNFKKMGEERSQPLMVIIRNDNDEIVGGIAGRTIYHQFLIEVLWVHDDKRGQGLGIQLMEIAECEAKKRGCIAAQVDTLSFQAPKFYEKMGFKIVGNVSGVKDSPDRYFLLKHYHGE</sequence>
<evidence type="ECO:0000313" key="4">
    <source>
        <dbReference type="EMBL" id="QPR56797.1"/>
    </source>
</evidence>
<keyword evidence="1 4" id="KW-0808">Transferase</keyword>
<dbReference type="PANTHER" id="PTHR42919">
    <property type="entry name" value="N-ALPHA-ACETYLTRANSFERASE"/>
    <property type="match status" value="1"/>
</dbReference>
<dbReference type="SUPFAM" id="SSF55729">
    <property type="entry name" value="Acyl-CoA N-acyltransferases (Nat)"/>
    <property type="match status" value="1"/>
</dbReference>
<organism evidence="4 5">
    <name type="scientific">Aeromonas allosaccharophila</name>
    <dbReference type="NCBI Taxonomy" id="656"/>
    <lineage>
        <taxon>Bacteria</taxon>
        <taxon>Pseudomonadati</taxon>
        <taxon>Pseudomonadota</taxon>
        <taxon>Gammaproteobacteria</taxon>
        <taxon>Aeromonadales</taxon>
        <taxon>Aeromonadaceae</taxon>
        <taxon>Aeromonas</taxon>
    </lineage>
</organism>
<dbReference type="KEGG" id="aall:I6G90_05770"/>
<keyword evidence="2" id="KW-0012">Acyltransferase</keyword>
<evidence type="ECO:0000256" key="2">
    <source>
        <dbReference type="ARBA" id="ARBA00023315"/>
    </source>
</evidence>
<dbReference type="CDD" id="cd04301">
    <property type="entry name" value="NAT_SF"/>
    <property type="match status" value="1"/>
</dbReference>
<dbReference type="Gene3D" id="3.40.630.30">
    <property type="match status" value="1"/>
</dbReference>
<dbReference type="Pfam" id="PF13508">
    <property type="entry name" value="Acetyltransf_7"/>
    <property type="match status" value="1"/>
</dbReference>
<dbReference type="InterPro" id="IPR000182">
    <property type="entry name" value="GNAT_dom"/>
</dbReference>
<dbReference type="PROSITE" id="PS51186">
    <property type="entry name" value="GNAT"/>
    <property type="match status" value="1"/>
</dbReference>
<dbReference type="Proteomes" id="UP000595101">
    <property type="component" value="Chromosome"/>
</dbReference>
<accession>A0A7T2UPQ1</accession>
<protein>
    <submittedName>
        <fullName evidence="4">GNAT family N-acetyltransferase</fullName>
    </submittedName>
</protein>
<dbReference type="PANTHER" id="PTHR42919:SF8">
    <property type="entry name" value="N-ALPHA-ACETYLTRANSFERASE 50"/>
    <property type="match status" value="1"/>
</dbReference>
<gene>
    <name evidence="4" type="ORF">I6G90_05770</name>
</gene>
<name>A0A7T2UPQ1_9GAMM</name>
<feature type="domain" description="N-acetyltransferase" evidence="3">
    <location>
        <begin position="1"/>
        <end position="137"/>
    </location>
</feature>
<dbReference type="InterPro" id="IPR051556">
    <property type="entry name" value="N-term/lysine_N-AcTrnsfr"/>
</dbReference>
<dbReference type="AlphaFoldDB" id="A0A7T2UPQ1"/>
<dbReference type="GO" id="GO:0016747">
    <property type="term" value="F:acyltransferase activity, transferring groups other than amino-acyl groups"/>
    <property type="evidence" value="ECO:0007669"/>
    <property type="project" value="InterPro"/>
</dbReference>
<dbReference type="EMBL" id="CP065745">
    <property type="protein sequence ID" value="QPR56797.1"/>
    <property type="molecule type" value="Genomic_DNA"/>
</dbReference>
<evidence type="ECO:0000313" key="5">
    <source>
        <dbReference type="Proteomes" id="UP000595101"/>
    </source>
</evidence>
<evidence type="ECO:0000259" key="3">
    <source>
        <dbReference type="PROSITE" id="PS51186"/>
    </source>
</evidence>
<dbReference type="InterPro" id="IPR016181">
    <property type="entry name" value="Acyl_CoA_acyltransferase"/>
</dbReference>
<reference evidence="4 5" key="1">
    <citation type="submission" date="2020-12" db="EMBL/GenBank/DDBJ databases">
        <title>FDA dAtabase for Regulatory Grade micrObial Sequences (FDA-ARGOS): Supporting development and validation of Infectious Disease Dx tests.</title>
        <authorList>
            <person name="Sproer C."/>
            <person name="Gronow S."/>
            <person name="Severitt S."/>
            <person name="Schroder I."/>
            <person name="Tallon L."/>
            <person name="Sadzewicz L."/>
            <person name="Zhao X."/>
            <person name="Boylan J."/>
            <person name="Ott S."/>
            <person name="Bowen H."/>
            <person name="Vavikolanu K."/>
            <person name="Mehta A."/>
            <person name="Aluvathingal J."/>
            <person name="Nadendla S."/>
            <person name="Lowell S."/>
            <person name="Myers T."/>
            <person name="Yan Y."/>
            <person name="Sichtig H."/>
        </authorList>
    </citation>
    <scope>NUCLEOTIDE SEQUENCE [LARGE SCALE GENOMIC DNA]</scope>
    <source>
        <strain evidence="4 5">FDAARGOS_933</strain>
    </source>
</reference>
<evidence type="ECO:0000256" key="1">
    <source>
        <dbReference type="ARBA" id="ARBA00022679"/>
    </source>
</evidence>